<dbReference type="EC" id="2.7.13.3" evidence="2"/>
<dbReference type="SUPFAM" id="SSF56112">
    <property type="entry name" value="Protein kinase-like (PK-like)"/>
    <property type="match status" value="1"/>
</dbReference>
<dbReference type="InterPro" id="IPR036890">
    <property type="entry name" value="HATPase_C_sf"/>
</dbReference>
<dbReference type="Gene3D" id="3.40.50.300">
    <property type="entry name" value="P-loop containing nucleotide triphosphate hydrolases"/>
    <property type="match status" value="1"/>
</dbReference>
<keyword evidence="5" id="KW-0175">Coiled coil</keyword>
<feature type="domain" description="PAC" evidence="9">
    <location>
        <begin position="1729"/>
        <end position="1781"/>
    </location>
</feature>
<dbReference type="Pfam" id="PF13191">
    <property type="entry name" value="AAA_16"/>
    <property type="match status" value="1"/>
</dbReference>
<dbReference type="SMART" id="SM00065">
    <property type="entry name" value="GAF"/>
    <property type="match status" value="1"/>
</dbReference>
<dbReference type="InterPro" id="IPR001610">
    <property type="entry name" value="PAC"/>
</dbReference>
<dbReference type="SMART" id="SM00091">
    <property type="entry name" value="PAS"/>
    <property type="match status" value="2"/>
</dbReference>
<dbReference type="SUPFAM" id="SSF48452">
    <property type="entry name" value="TPR-like"/>
    <property type="match status" value="1"/>
</dbReference>
<evidence type="ECO:0000259" key="6">
    <source>
        <dbReference type="PROSITE" id="PS50011"/>
    </source>
</evidence>
<dbReference type="Gene3D" id="1.10.287.130">
    <property type="match status" value="1"/>
</dbReference>
<dbReference type="InterPro" id="IPR035965">
    <property type="entry name" value="PAS-like_dom_sf"/>
</dbReference>
<comment type="catalytic activity">
    <reaction evidence="1">
        <text>ATP + protein L-histidine = ADP + protein N-phospho-L-histidine.</text>
        <dbReference type="EC" id="2.7.13.3"/>
    </reaction>
</comment>
<dbReference type="GO" id="GO:0005524">
    <property type="term" value="F:ATP binding"/>
    <property type="evidence" value="ECO:0007669"/>
    <property type="project" value="InterPro"/>
</dbReference>
<keyword evidence="3" id="KW-0418">Kinase</keyword>
<dbReference type="SMART" id="SM00387">
    <property type="entry name" value="HATPase_c"/>
    <property type="match status" value="1"/>
</dbReference>
<dbReference type="SUPFAM" id="SSF55781">
    <property type="entry name" value="GAF domain-like"/>
    <property type="match status" value="1"/>
</dbReference>
<dbReference type="InterPro" id="IPR011009">
    <property type="entry name" value="Kinase-like_dom_sf"/>
</dbReference>
<dbReference type="InterPro" id="IPR005467">
    <property type="entry name" value="His_kinase_dom"/>
</dbReference>
<dbReference type="Gene3D" id="3.30.450.40">
    <property type="match status" value="1"/>
</dbReference>
<dbReference type="GO" id="GO:0000155">
    <property type="term" value="F:phosphorelay sensor kinase activity"/>
    <property type="evidence" value="ECO:0007669"/>
    <property type="project" value="InterPro"/>
</dbReference>
<keyword evidence="3" id="KW-0808">Transferase</keyword>
<proteinExistence type="predicted"/>
<dbReference type="InterPro" id="IPR000719">
    <property type="entry name" value="Prot_kinase_dom"/>
</dbReference>
<evidence type="ECO:0000259" key="9">
    <source>
        <dbReference type="PROSITE" id="PS50113"/>
    </source>
</evidence>
<dbReference type="InterPro" id="IPR003018">
    <property type="entry name" value="GAF"/>
</dbReference>
<gene>
    <name evidence="10" type="ORF">Q2T42_18380</name>
</gene>
<dbReference type="Gene3D" id="1.10.510.10">
    <property type="entry name" value="Transferase(Phosphotransferase) domain 1"/>
    <property type="match status" value="1"/>
</dbReference>
<sequence length="2070" mass="232855">MAPATPTHPTPFPSLSGYEIVEQLYAGSRTRVYRAVEESSQRPVVLKFLQQEYPTFDDLLHFRNQYTIAKALNLPGVIRPYSLEAYGNSYVLVMEDIGGLSLHDYARQSALSVCEVLTIAIQLTEILHDLHQQRVIYKDLKPANILIQPTSKQVKLIDFSIASLLPRETQEIQNPNSLEGTLAYLSPEQTGRMNRGIDYRSDFYAFGATLYELLTGQLPFQSDDPMELVYSHLAKVPSAPHELNPEIPITVSEIVLKLMAKNAEDRYQSALGLKYDLETCLHQLKEIGTVIPFEIGTRDLSDRFTIPEKLYGREAEVQDLLDAFDRVAQGQTELMLVAGFSGIGKTAVINEVHKPIVRQRGYFIKGKFDQFNRNIPFSAFVQAFRDLMAQLLSESDEQLHTWKSRILKALGENAQVIIEVIPELERILGVQPPAPELSGTAAQNRFNLLFQKFIQVFSTSEHPLVMFLDDLQWADSASLNFVKLLMSQASSGYLLILGAYRDNEVFTAHPLMLTLEEIQKAQAPINKITLAPLREMTVNLLVADTLSCTDDLARPLTQLIYQKTQGNPFFTTQFLKALYEERWITFQANLGYWQCDLASMRQLTLTDDVVEFMAQQLQKLPVETQTVLKFAACIGNQFDLKTLAIVAEQSSIETASQLWKALQEGLILPINETYKFFQSQDRDTQENEVIVIYKFLHDRVQQAAYSLIAAGQQQSTHLKMGQLLLQNSSQQEREDRLFEIANHFNVGIPLITHLPEREKLAELNVAAGRKAKTSTAYGASIAYLRIGIELLPEAAWESHYPLMLALHEEIAEASYLNTDFEQMEQWAGIVLHHARTLLDTIKVQQIRIMGAKVQGQFLDSIAVGLQVLKELGIEFPAQPTQADIGQAFGVTRSLWTDQAPQRLLELPAMTDSHRLATMEILTVLVSAAYMAAPNLMPLLIFKQVELSIQFGNSPVSIFTYADYGLILSCVIGDIDNGYEFGELALSLLEQLQAKPFKSRSWYVVHTYIKHWKTHLSNMLPPLQEAYQSGLETGDIESLSLNATAYCYYAYHAGQDLVDLAPTLEAYRQTIARYKQTFSLPYQEIYQQTVLNLLGQTAVPYRLTGDIFHHDQCLPQLKAMNHRAALFIWHINQTILYYLFEKNREAIETSAQTAQYLDGGLGTFMVPLYSWFEALIQLAQVSEVAEEERQTILLKVQEHQDQLHHWATLAPMNHQHRWELVEAERCRVLGDKTNAIEAYDRAIAIAKENRFIQDEALSNELAAKFYLHWGKAKIAASYIQQAYYCYSRWGAKAKTADLENRYPDLLHPILQPVSPVFNVLETLAPIALPLSIHPATSSHHSSEMSVNLTLDFNAILKTSQSLSGTIQLDDLLHQLTQVILQYSGSDLCAVLLPDQAGDWIVKAIATADATALRTEPLADHAHLPIKLIQYVKRTQDMVLIDNCDTELPVIDEYLSKHQPKSVLCVPILNRGNLISMVYLENRSTSGVFTRDRLLLLNFLCTQAAISLENARLYQASQVYGQQLEQSLEQLKVSETRFQKLADNIPGLIYQIRIQPDGTSSIPYVSSGCQTLYEVAAEDLMSGKYSLREFEHPDDQEGVFQAVLASAQNLTPFRHEWRIITPTGAMKWVQAISQPERREDGEVVWDGIVIDISDRKKVEAEQARLLAILESTSDFIGTADPEGRILYVNRAWRNLLHLDRTETNIADHHPAWAIEIIANQALPEAVRSGMWIGETAVLDKTGQEIPISQVVLAHKSSHGEVEYFSTMARDISDRKRAENAVLQKSQELEQALAKLQNAQLQMVQSEKMASLGNLVAGVAHEINNPIGFLNGSIRNASDYVQDVFGHLALYQQHYSDPAAPIQDNAEDIDLKFIYEDLPKVLNSMRGAVDRIKSISNSLRTFSRADTEHKVCADLHEGIDSTLLILKYRLKANDARPAIQVIQEYGTLPAVECFPGQLNQVFMNILANAIDMFDEMAQGFSYAELEANPQRIEIQTAIVGNHVEIRIRDNGKGMSEAVKERIFDHLFTTKGVGKGTGLGLAIARQIVEEKHGGQILVNSSLGAGTEFLIQLPA</sequence>
<dbReference type="InterPro" id="IPR004358">
    <property type="entry name" value="Sig_transdc_His_kin-like_C"/>
</dbReference>
<dbReference type="CDD" id="cd00130">
    <property type="entry name" value="PAS"/>
    <property type="match status" value="2"/>
</dbReference>
<evidence type="ECO:0000313" key="10">
    <source>
        <dbReference type="EMBL" id="WNZ43809.1"/>
    </source>
</evidence>
<feature type="domain" description="PAC" evidence="9">
    <location>
        <begin position="1611"/>
        <end position="1662"/>
    </location>
</feature>
<feature type="domain" description="PAS" evidence="8">
    <location>
        <begin position="1659"/>
        <end position="1700"/>
    </location>
</feature>
<evidence type="ECO:0000256" key="2">
    <source>
        <dbReference type="ARBA" id="ARBA00012438"/>
    </source>
</evidence>
<dbReference type="InterPro" id="IPR053159">
    <property type="entry name" value="Hybrid_Histidine_Kinase"/>
</dbReference>
<dbReference type="InterPro" id="IPR029016">
    <property type="entry name" value="GAF-like_dom_sf"/>
</dbReference>
<dbReference type="Pfam" id="PF13426">
    <property type="entry name" value="PAS_9"/>
    <property type="match status" value="1"/>
</dbReference>
<dbReference type="InterPro" id="IPR000014">
    <property type="entry name" value="PAS"/>
</dbReference>
<evidence type="ECO:0000256" key="4">
    <source>
        <dbReference type="ARBA" id="ARBA00023012"/>
    </source>
</evidence>
<dbReference type="PRINTS" id="PR00344">
    <property type="entry name" value="BCTRLSENSOR"/>
</dbReference>
<dbReference type="Gene3D" id="3.30.450.20">
    <property type="entry name" value="PAS domain"/>
    <property type="match status" value="2"/>
</dbReference>
<dbReference type="PROSITE" id="PS50011">
    <property type="entry name" value="PROTEIN_KINASE_DOM"/>
    <property type="match status" value="1"/>
</dbReference>
<dbReference type="RefSeq" id="WP_316426006.1">
    <property type="nucleotide sequence ID" value="NZ_CP130144.1"/>
</dbReference>
<evidence type="ECO:0000256" key="5">
    <source>
        <dbReference type="SAM" id="Coils"/>
    </source>
</evidence>
<dbReference type="InterPro" id="IPR011990">
    <property type="entry name" value="TPR-like_helical_dom_sf"/>
</dbReference>
<dbReference type="InterPro" id="IPR041664">
    <property type="entry name" value="AAA_16"/>
</dbReference>
<dbReference type="Pfam" id="PF00069">
    <property type="entry name" value="Pkinase"/>
    <property type="match status" value="1"/>
</dbReference>
<dbReference type="InterPro" id="IPR003594">
    <property type="entry name" value="HATPase_dom"/>
</dbReference>
<dbReference type="SMART" id="SM00220">
    <property type="entry name" value="S_TKc"/>
    <property type="match status" value="1"/>
</dbReference>
<name>A0AA97AN88_LEPBY</name>
<feature type="domain" description="Histidine kinase" evidence="7">
    <location>
        <begin position="1815"/>
        <end position="2070"/>
    </location>
</feature>
<dbReference type="EMBL" id="CP130144">
    <property type="protein sequence ID" value="WNZ43809.1"/>
    <property type="molecule type" value="Genomic_DNA"/>
</dbReference>
<evidence type="ECO:0000256" key="3">
    <source>
        <dbReference type="ARBA" id="ARBA00022777"/>
    </source>
</evidence>
<dbReference type="Gene3D" id="3.30.565.10">
    <property type="entry name" value="Histidine kinase-like ATPase, C-terminal domain"/>
    <property type="match status" value="1"/>
</dbReference>
<dbReference type="CDD" id="cd14014">
    <property type="entry name" value="STKc_PknB_like"/>
    <property type="match status" value="1"/>
</dbReference>
<dbReference type="NCBIfam" id="TIGR00229">
    <property type="entry name" value="sensory_box"/>
    <property type="match status" value="2"/>
</dbReference>
<dbReference type="SUPFAM" id="SSF52540">
    <property type="entry name" value="P-loop containing nucleoside triphosphate hydrolases"/>
    <property type="match status" value="1"/>
</dbReference>
<reference evidence="10" key="2">
    <citation type="submission" date="2023-07" db="EMBL/GenBank/DDBJ databases">
        <authorList>
            <person name="Bai X.-H."/>
            <person name="Wang H.-H."/>
            <person name="Wang J."/>
            <person name="Ma M.-Y."/>
            <person name="Hu H.-H."/>
            <person name="Song Z.-L."/>
            <person name="Ma H.-G."/>
            <person name="Fan Y."/>
            <person name="Du C.-Y."/>
            <person name="Xu J.-C."/>
        </authorList>
    </citation>
    <scope>NUCLEOTIDE SEQUENCE</scope>
    <source>
        <strain evidence="10">CZ1</strain>
    </source>
</reference>
<dbReference type="InterPro" id="IPR027417">
    <property type="entry name" value="P-loop_NTPase"/>
</dbReference>
<dbReference type="GO" id="GO:0009882">
    <property type="term" value="F:blue light photoreceptor activity"/>
    <property type="evidence" value="ECO:0007669"/>
    <property type="project" value="UniProtKB-ARBA"/>
</dbReference>
<dbReference type="Gene3D" id="3.30.200.20">
    <property type="entry name" value="Phosphorylase Kinase, domain 1"/>
    <property type="match status" value="1"/>
</dbReference>
<dbReference type="SUPFAM" id="SSF55785">
    <property type="entry name" value="PYP-like sensor domain (PAS domain)"/>
    <property type="match status" value="2"/>
</dbReference>
<feature type="domain" description="Protein kinase" evidence="6">
    <location>
        <begin position="18"/>
        <end position="285"/>
    </location>
</feature>
<protein>
    <recommendedName>
        <fullName evidence="2">histidine kinase</fullName>
        <ecNumber evidence="2">2.7.13.3</ecNumber>
    </recommendedName>
</protein>
<dbReference type="PROSITE" id="PS50109">
    <property type="entry name" value="HIS_KIN"/>
    <property type="match status" value="1"/>
</dbReference>
<evidence type="ECO:0000259" key="8">
    <source>
        <dbReference type="PROSITE" id="PS50112"/>
    </source>
</evidence>
<feature type="coiled-coil region" evidence="5">
    <location>
        <begin position="1772"/>
        <end position="1806"/>
    </location>
</feature>
<dbReference type="PANTHER" id="PTHR43642">
    <property type="entry name" value="HYBRID SIGNAL TRANSDUCTION HISTIDINE KINASE G"/>
    <property type="match status" value="1"/>
</dbReference>
<dbReference type="PROSITE" id="PS50112">
    <property type="entry name" value="PAS"/>
    <property type="match status" value="1"/>
</dbReference>
<evidence type="ECO:0000256" key="1">
    <source>
        <dbReference type="ARBA" id="ARBA00000085"/>
    </source>
</evidence>
<dbReference type="InterPro" id="IPR000700">
    <property type="entry name" value="PAS-assoc_C"/>
</dbReference>
<dbReference type="InterPro" id="IPR036097">
    <property type="entry name" value="HisK_dim/P_sf"/>
</dbReference>
<accession>A0AA97AN88</accession>
<dbReference type="Pfam" id="PF02518">
    <property type="entry name" value="HATPase_c"/>
    <property type="match status" value="1"/>
</dbReference>
<dbReference type="Pfam" id="PF08447">
    <property type="entry name" value="PAS_3"/>
    <property type="match status" value="1"/>
</dbReference>
<dbReference type="InterPro" id="IPR008271">
    <property type="entry name" value="Ser/Thr_kinase_AS"/>
</dbReference>
<dbReference type="SMART" id="SM00086">
    <property type="entry name" value="PAC"/>
    <property type="match status" value="2"/>
</dbReference>
<dbReference type="PROSITE" id="PS50113">
    <property type="entry name" value="PAC"/>
    <property type="match status" value="2"/>
</dbReference>
<dbReference type="SUPFAM" id="SSF47384">
    <property type="entry name" value="Homodimeric domain of signal transducing histidine kinase"/>
    <property type="match status" value="1"/>
</dbReference>
<keyword evidence="4" id="KW-0902">Two-component regulatory system</keyword>
<dbReference type="SUPFAM" id="SSF55874">
    <property type="entry name" value="ATPase domain of HSP90 chaperone/DNA topoisomerase II/histidine kinase"/>
    <property type="match status" value="1"/>
</dbReference>
<reference evidence="10" key="1">
    <citation type="journal article" date="2023" name="Plants (Basel)">
        <title>Genomic Analysis of Leptolyngbya boryana CZ1 Reveals Efficient Carbon Fixation Modules.</title>
        <authorList>
            <person name="Bai X."/>
            <person name="Wang H."/>
            <person name="Cheng W."/>
            <person name="Wang J."/>
            <person name="Ma M."/>
            <person name="Hu H."/>
            <person name="Song Z."/>
            <person name="Ma H."/>
            <person name="Fan Y."/>
            <person name="Du C."/>
            <person name="Xu J."/>
        </authorList>
    </citation>
    <scope>NUCLEOTIDE SEQUENCE</scope>
    <source>
        <strain evidence="10">CZ1</strain>
    </source>
</reference>
<organism evidence="10">
    <name type="scientific">Leptolyngbya boryana CZ1</name>
    <dbReference type="NCBI Taxonomy" id="3060204"/>
    <lineage>
        <taxon>Bacteria</taxon>
        <taxon>Bacillati</taxon>
        <taxon>Cyanobacteriota</taxon>
        <taxon>Cyanophyceae</taxon>
        <taxon>Leptolyngbyales</taxon>
        <taxon>Leptolyngbyaceae</taxon>
        <taxon>Leptolyngbya group</taxon>
        <taxon>Leptolyngbya</taxon>
    </lineage>
</organism>
<dbReference type="PROSITE" id="PS00108">
    <property type="entry name" value="PROTEIN_KINASE_ST"/>
    <property type="match status" value="1"/>
</dbReference>
<dbReference type="Pfam" id="PF01590">
    <property type="entry name" value="GAF"/>
    <property type="match status" value="1"/>
</dbReference>
<evidence type="ECO:0000259" key="7">
    <source>
        <dbReference type="PROSITE" id="PS50109"/>
    </source>
</evidence>
<dbReference type="PANTHER" id="PTHR43642:SF1">
    <property type="entry name" value="HYBRID SIGNAL TRANSDUCTION HISTIDINE KINASE G"/>
    <property type="match status" value="1"/>
</dbReference>
<dbReference type="InterPro" id="IPR013655">
    <property type="entry name" value="PAS_fold_3"/>
</dbReference>